<dbReference type="InterPro" id="IPR020846">
    <property type="entry name" value="MFS_dom"/>
</dbReference>
<feature type="transmembrane region" description="Helical" evidence="6">
    <location>
        <begin position="293"/>
        <end position="311"/>
    </location>
</feature>
<evidence type="ECO:0000256" key="6">
    <source>
        <dbReference type="SAM" id="Phobius"/>
    </source>
</evidence>
<feature type="transmembrane region" description="Helical" evidence="6">
    <location>
        <begin position="262"/>
        <end position="286"/>
    </location>
</feature>
<dbReference type="EMBL" id="JAFKDB010000019">
    <property type="protein sequence ID" value="MBN7770925.1"/>
    <property type="molecule type" value="Genomic_DNA"/>
</dbReference>
<feature type="transmembrane region" description="Helical" evidence="6">
    <location>
        <begin position="227"/>
        <end position="250"/>
    </location>
</feature>
<feature type="transmembrane region" description="Helical" evidence="6">
    <location>
        <begin position="356"/>
        <end position="377"/>
    </location>
</feature>
<dbReference type="PROSITE" id="PS50850">
    <property type="entry name" value="MFS"/>
    <property type="match status" value="1"/>
</dbReference>
<keyword evidence="4 6" id="KW-1133">Transmembrane helix</keyword>
<feature type="transmembrane region" description="Helical" evidence="6">
    <location>
        <begin position="185"/>
        <end position="206"/>
    </location>
</feature>
<keyword evidence="3 6" id="KW-0812">Transmembrane</keyword>
<dbReference type="CDD" id="cd17324">
    <property type="entry name" value="MFS_NepI_like"/>
    <property type="match status" value="1"/>
</dbReference>
<evidence type="ECO:0000256" key="1">
    <source>
        <dbReference type="ARBA" id="ARBA00004651"/>
    </source>
</evidence>
<dbReference type="PANTHER" id="PTHR43124">
    <property type="entry name" value="PURINE EFFLUX PUMP PBUE"/>
    <property type="match status" value="1"/>
</dbReference>
<feature type="transmembrane region" description="Helical" evidence="6">
    <location>
        <begin position="70"/>
        <end position="90"/>
    </location>
</feature>
<feature type="transmembrane region" description="Helical" evidence="6">
    <location>
        <begin position="317"/>
        <end position="335"/>
    </location>
</feature>
<evidence type="ECO:0000313" key="9">
    <source>
        <dbReference type="Proteomes" id="UP000664344"/>
    </source>
</evidence>
<dbReference type="InterPro" id="IPR011701">
    <property type="entry name" value="MFS"/>
</dbReference>
<keyword evidence="9" id="KW-1185">Reference proteome</keyword>
<keyword evidence="5 6" id="KW-0472">Membrane</keyword>
<evidence type="ECO:0000256" key="4">
    <source>
        <dbReference type="ARBA" id="ARBA00022989"/>
    </source>
</evidence>
<dbReference type="InterPro" id="IPR036259">
    <property type="entry name" value="MFS_trans_sf"/>
</dbReference>
<gene>
    <name evidence="8" type="ORF">JYP53_13545</name>
</gene>
<dbReference type="InterPro" id="IPR050189">
    <property type="entry name" value="MFS_Efflux_Transporters"/>
</dbReference>
<dbReference type="Proteomes" id="UP000664344">
    <property type="component" value="Unassembled WGS sequence"/>
</dbReference>
<feature type="transmembrane region" description="Helical" evidence="6">
    <location>
        <begin position="29"/>
        <end position="50"/>
    </location>
</feature>
<feature type="transmembrane region" description="Helical" evidence="6">
    <location>
        <begin position="97"/>
        <end position="116"/>
    </location>
</feature>
<accession>A0ABS3BGH2</accession>
<evidence type="ECO:0000313" key="8">
    <source>
        <dbReference type="EMBL" id="MBN7770925.1"/>
    </source>
</evidence>
<sequence length="412" mass="43275">MVRFLFPICIMEVRLSAVHQPEKTGLSTLLIVFALAMGGFGIGTGEFAIMGLMPNVAQDLGVSEPQVGHLISTYALGVVVGAPILAILGAQLFRRQLLIVLMAFYALGNLASAFASSYESLLLFRFIAGLPHGAYFGVAALVAASLVPAQQRAKAVSQVMMGLTLALLIGNPLATVMGQSMDWRYAFGFVGAVSLLTAVLVALFLPKDPHEQRHSPRDELKAFNKPQIWLALAIGSVGFAGMFAVFSYLAPTLLEVTQVDEGWIPVALVVFGLGGFVGNLLGGWLFDRLQFRAVGVILIFSAAILSAFPSATGSLPAVLIACFLTALMVALGPALQTHLMDVASGAQTLAAASHHAAFNLANALGPWLGGLAITAGFGWQSTGYVGAATALAGLLIFLVAWRRPDHVPEMAT</sequence>
<proteinExistence type="predicted"/>
<feature type="domain" description="Major facilitator superfamily (MFS) profile" evidence="7">
    <location>
        <begin position="31"/>
        <end position="405"/>
    </location>
</feature>
<comment type="subcellular location">
    <subcellularLocation>
        <location evidence="1">Cell membrane</location>
        <topology evidence="1">Multi-pass membrane protein</topology>
    </subcellularLocation>
</comment>
<dbReference type="PANTHER" id="PTHR43124:SF3">
    <property type="entry name" value="CHLORAMPHENICOL EFFLUX PUMP RV0191"/>
    <property type="match status" value="1"/>
</dbReference>
<feature type="transmembrane region" description="Helical" evidence="6">
    <location>
        <begin position="122"/>
        <end position="147"/>
    </location>
</feature>
<protein>
    <submittedName>
        <fullName evidence="8">MFS transporter</fullName>
    </submittedName>
</protein>
<dbReference type="SUPFAM" id="SSF103473">
    <property type="entry name" value="MFS general substrate transporter"/>
    <property type="match status" value="1"/>
</dbReference>
<feature type="transmembrane region" description="Helical" evidence="6">
    <location>
        <begin position="159"/>
        <end position="179"/>
    </location>
</feature>
<comment type="caution">
    <text evidence="8">The sequence shown here is derived from an EMBL/GenBank/DDBJ whole genome shotgun (WGS) entry which is preliminary data.</text>
</comment>
<dbReference type="Pfam" id="PF07690">
    <property type="entry name" value="MFS_1"/>
    <property type="match status" value="1"/>
</dbReference>
<reference evidence="8 9" key="1">
    <citation type="submission" date="2021-02" db="EMBL/GenBank/DDBJ databases">
        <title>PHA producing bacteria isolated from coastal sediment in Guangdong, Shenzhen.</title>
        <authorList>
            <person name="Zheng W."/>
            <person name="Yu S."/>
            <person name="Huang Y."/>
        </authorList>
    </citation>
    <scope>NUCLEOTIDE SEQUENCE [LARGE SCALE GENOMIC DNA]</scope>
    <source>
        <strain evidence="8 9">TN21-5</strain>
    </source>
</reference>
<dbReference type="Gene3D" id="1.20.1250.20">
    <property type="entry name" value="MFS general substrate transporter like domains"/>
    <property type="match status" value="2"/>
</dbReference>
<evidence type="ECO:0000259" key="7">
    <source>
        <dbReference type="PROSITE" id="PS50850"/>
    </source>
</evidence>
<keyword evidence="2" id="KW-1003">Cell membrane</keyword>
<feature type="transmembrane region" description="Helical" evidence="6">
    <location>
        <begin position="383"/>
        <end position="401"/>
    </location>
</feature>
<name>A0ABS3BGH2_9GAMM</name>
<evidence type="ECO:0000256" key="2">
    <source>
        <dbReference type="ARBA" id="ARBA00022475"/>
    </source>
</evidence>
<evidence type="ECO:0000256" key="3">
    <source>
        <dbReference type="ARBA" id="ARBA00022692"/>
    </source>
</evidence>
<organism evidence="8 9">
    <name type="scientific">Marinobacter daepoensis</name>
    <dbReference type="NCBI Taxonomy" id="262077"/>
    <lineage>
        <taxon>Bacteria</taxon>
        <taxon>Pseudomonadati</taxon>
        <taxon>Pseudomonadota</taxon>
        <taxon>Gammaproteobacteria</taxon>
        <taxon>Pseudomonadales</taxon>
        <taxon>Marinobacteraceae</taxon>
        <taxon>Marinobacter</taxon>
    </lineage>
</organism>
<evidence type="ECO:0000256" key="5">
    <source>
        <dbReference type="ARBA" id="ARBA00023136"/>
    </source>
</evidence>